<evidence type="ECO:0000313" key="2">
    <source>
        <dbReference type="EMBL" id="CAB4183095.1"/>
    </source>
</evidence>
<organism evidence="4">
    <name type="scientific">uncultured Caudovirales phage</name>
    <dbReference type="NCBI Taxonomy" id="2100421"/>
    <lineage>
        <taxon>Viruses</taxon>
        <taxon>Duplodnaviria</taxon>
        <taxon>Heunggongvirae</taxon>
        <taxon>Uroviricota</taxon>
        <taxon>Caudoviricetes</taxon>
        <taxon>Peduoviridae</taxon>
        <taxon>Maltschvirus</taxon>
        <taxon>Maltschvirus maltsch</taxon>
    </lineage>
</organism>
<evidence type="ECO:0000313" key="6">
    <source>
        <dbReference type="EMBL" id="CAB5228389.1"/>
    </source>
</evidence>
<sequence length="127" mass="14413">MSQRELLSDLMLNYWRSQELDLSKVTADDEARADAYRNRIARQLEAFMNATTDLTKMSEAGLPAEVAMVVLRTTHRTNQTDIIRSAFLIIQAFAKLDLGTDARNETAVGLCKDVVAGFEDRLTFWRI</sequence>
<gene>
    <name evidence="2" type="ORF">UFOVP1093_33</name>
    <name evidence="3" type="ORF">UFOVP1340_32</name>
    <name evidence="4" type="ORF">UFOVP1448_46</name>
    <name evidence="6" type="ORF">UFOVP1538_44</name>
    <name evidence="5" type="ORF">UFOVP1600_17</name>
    <name evidence="1" type="ORF">UFOVP569_18</name>
</gene>
<dbReference type="EMBL" id="LR796542">
    <property type="protein sequence ID" value="CAB4150333.1"/>
    <property type="molecule type" value="Genomic_DNA"/>
</dbReference>
<dbReference type="EMBL" id="LR797031">
    <property type="protein sequence ID" value="CAB4183095.1"/>
    <property type="molecule type" value="Genomic_DNA"/>
</dbReference>
<reference evidence="4" key="1">
    <citation type="submission" date="2020-05" db="EMBL/GenBank/DDBJ databases">
        <authorList>
            <person name="Chiriac C."/>
            <person name="Salcher M."/>
            <person name="Ghai R."/>
            <person name="Kavagutti S V."/>
        </authorList>
    </citation>
    <scope>NUCLEOTIDE SEQUENCE</scope>
</reference>
<dbReference type="EMBL" id="LR797290">
    <property type="protein sequence ID" value="CAB4200189.1"/>
    <property type="molecule type" value="Genomic_DNA"/>
</dbReference>
<evidence type="ECO:0000313" key="3">
    <source>
        <dbReference type="EMBL" id="CAB4200189.1"/>
    </source>
</evidence>
<evidence type="ECO:0000313" key="4">
    <source>
        <dbReference type="EMBL" id="CAB4213558.1"/>
    </source>
</evidence>
<dbReference type="EMBL" id="LR798387">
    <property type="protein sequence ID" value="CAB5228389.1"/>
    <property type="molecule type" value="Genomic_DNA"/>
</dbReference>
<name>A0A6J5SIZ8_9CAUD</name>
<accession>A0A6J5SIZ8</accession>
<dbReference type="EMBL" id="LR797396">
    <property type="protein sequence ID" value="CAB4213558.1"/>
    <property type="molecule type" value="Genomic_DNA"/>
</dbReference>
<protein>
    <submittedName>
        <fullName evidence="4">Uncharacterized protein</fullName>
    </submittedName>
</protein>
<evidence type="ECO:0000313" key="1">
    <source>
        <dbReference type="EMBL" id="CAB4150333.1"/>
    </source>
</evidence>
<evidence type="ECO:0000313" key="5">
    <source>
        <dbReference type="EMBL" id="CAB4218473.1"/>
    </source>
</evidence>
<dbReference type="EMBL" id="LR797473">
    <property type="protein sequence ID" value="CAB4218473.1"/>
    <property type="molecule type" value="Genomic_DNA"/>
</dbReference>
<proteinExistence type="predicted"/>